<name>A0AA89BTV0_PINIB</name>
<proteinExistence type="predicted"/>
<sequence length="209" mass="24027">MAGAASQGDAYSSRAPGPTSSLLGVRRCLIFCSIVSAVEIIVRIFFNSFVLHLCPLPCGARKKVPREGFDNKDQYEYNLPWLYSGSINSSLTHIKCDNREFVALQKGKYTIHVKIHIDTYQHRTLDHNKQYPLRLCMMSDDKVLHCSVKRQASKEVDTMELNQIIDMEDGQKFSFLLRTDEKPRNVIKKYHNRVQIHKNDCHPLKSSNK</sequence>
<dbReference type="Proteomes" id="UP001186944">
    <property type="component" value="Unassembled WGS sequence"/>
</dbReference>
<dbReference type="AlphaFoldDB" id="A0AA89BTV0"/>
<protein>
    <submittedName>
        <fullName evidence="1">Uncharacterized protein</fullName>
    </submittedName>
</protein>
<evidence type="ECO:0000313" key="2">
    <source>
        <dbReference type="Proteomes" id="UP001186944"/>
    </source>
</evidence>
<comment type="caution">
    <text evidence="1">The sequence shown here is derived from an EMBL/GenBank/DDBJ whole genome shotgun (WGS) entry which is preliminary data.</text>
</comment>
<reference evidence="1" key="1">
    <citation type="submission" date="2019-08" db="EMBL/GenBank/DDBJ databases">
        <title>The improved chromosome-level genome for the pearl oyster Pinctada fucata martensii using PacBio sequencing and Hi-C.</title>
        <authorList>
            <person name="Zheng Z."/>
        </authorList>
    </citation>
    <scope>NUCLEOTIDE SEQUENCE</scope>
    <source>
        <strain evidence="1">ZZ-2019</strain>
        <tissue evidence="1">Adductor muscle</tissue>
    </source>
</reference>
<accession>A0AA89BTV0</accession>
<keyword evidence="2" id="KW-1185">Reference proteome</keyword>
<organism evidence="1 2">
    <name type="scientific">Pinctada imbricata</name>
    <name type="common">Atlantic pearl-oyster</name>
    <name type="synonym">Pinctada martensii</name>
    <dbReference type="NCBI Taxonomy" id="66713"/>
    <lineage>
        <taxon>Eukaryota</taxon>
        <taxon>Metazoa</taxon>
        <taxon>Spiralia</taxon>
        <taxon>Lophotrochozoa</taxon>
        <taxon>Mollusca</taxon>
        <taxon>Bivalvia</taxon>
        <taxon>Autobranchia</taxon>
        <taxon>Pteriomorphia</taxon>
        <taxon>Pterioida</taxon>
        <taxon>Pterioidea</taxon>
        <taxon>Pteriidae</taxon>
        <taxon>Pinctada</taxon>
    </lineage>
</organism>
<gene>
    <name evidence="1" type="ORF">FSP39_017206</name>
</gene>
<dbReference type="EMBL" id="VSWD01000008">
    <property type="protein sequence ID" value="KAK3095655.1"/>
    <property type="molecule type" value="Genomic_DNA"/>
</dbReference>
<evidence type="ECO:0000313" key="1">
    <source>
        <dbReference type="EMBL" id="KAK3095655.1"/>
    </source>
</evidence>